<protein>
    <submittedName>
        <fullName evidence="1">Uncharacterized protein</fullName>
    </submittedName>
</protein>
<proteinExistence type="predicted"/>
<reference evidence="1 2" key="1">
    <citation type="submission" date="2020-08" db="EMBL/GenBank/DDBJ databases">
        <title>Genomic Encyclopedia of Type Strains, Phase IV (KMG-IV): sequencing the most valuable type-strain genomes for metagenomic binning, comparative biology and taxonomic classification.</title>
        <authorList>
            <person name="Goeker M."/>
        </authorList>
    </citation>
    <scope>NUCLEOTIDE SEQUENCE [LARGE SCALE GENOMIC DNA]</scope>
    <source>
        <strain evidence="1 2">DSM 103733</strain>
    </source>
</reference>
<dbReference type="Proteomes" id="UP000538666">
    <property type="component" value="Unassembled WGS sequence"/>
</dbReference>
<keyword evidence="2" id="KW-1185">Reference proteome</keyword>
<dbReference type="RefSeq" id="WP_156185769.1">
    <property type="nucleotide sequence ID" value="NZ_JACHEK010000001.1"/>
</dbReference>
<evidence type="ECO:0000313" key="1">
    <source>
        <dbReference type="EMBL" id="MBB6142746.1"/>
    </source>
</evidence>
<organism evidence="1 2">
    <name type="scientific">Silvibacterium bohemicum</name>
    <dbReference type="NCBI Taxonomy" id="1577686"/>
    <lineage>
        <taxon>Bacteria</taxon>
        <taxon>Pseudomonadati</taxon>
        <taxon>Acidobacteriota</taxon>
        <taxon>Terriglobia</taxon>
        <taxon>Terriglobales</taxon>
        <taxon>Acidobacteriaceae</taxon>
        <taxon>Silvibacterium</taxon>
    </lineage>
</organism>
<dbReference type="EMBL" id="JACHEK010000001">
    <property type="protein sequence ID" value="MBB6142746.1"/>
    <property type="molecule type" value="Genomic_DNA"/>
</dbReference>
<comment type="caution">
    <text evidence="1">The sequence shown here is derived from an EMBL/GenBank/DDBJ whole genome shotgun (WGS) entry which is preliminary data.</text>
</comment>
<evidence type="ECO:0000313" key="2">
    <source>
        <dbReference type="Proteomes" id="UP000538666"/>
    </source>
</evidence>
<gene>
    <name evidence="1" type="ORF">HNQ77_000684</name>
</gene>
<dbReference type="AlphaFoldDB" id="A0A841JN12"/>
<dbReference type="OrthoDB" id="8450530at2"/>
<sequence>MRRNSGSADQSGEPVFKSDPYEGEIAERIASAGIRLRFDKVALRLIDGVKASVIEAFPKDQSMLFTVTAPIKHPAKTSAALQRLLRDFSRENIRLTINGNEVCARKVNAVLTGVLRVMGFVHNAESNPDLILDLAESNLTGR</sequence>
<accession>A0A841JN12</accession>
<name>A0A841JN12_9BACT</name>